<reference key="2">
    <citation type="submission" date="2011-08" db="EMBL/GenBank/DDBJ databases">
        <title>Genome sequence of Naumovozyma castellii.</title>
        <authorList>
            <person name="Gordon J.L."/>
            <person name="Armisen D."/>
            <person name="Proux-Wera E."/>
            <person name="OhEigeartaigh S.S."/>
            <person name="Byrne K.P."/>
            <person name="Wolfe K.H."/>
        </authorList>
    </citation>
    <scope>NUCLEOTIDE SEQUENCE</scope>
    <source>
        <strain>Type strain:CBS 4309</strain>
    </source>
</reference>
<dbReference type="GO" id="GO:0003714">
    <property type="term" value="F:transcription corepressor activity"/>
    <property type="evidence" value="ECO:0007669"/>
    <property type="project" value="EnsemblFungi"/>
</dbReference>
<dbReference type="InParanoid" id="G0VL19"/>
<keyword evidence="4" id="KW-0175">Coiled coil</keyword>
<dbReference type="GO" id="GO:1905268">
    <property type="term" value="P:negative regulation of chromatin organization"/>
    <property type="evidence" value="ECO:0007669"/>
    <property type="project" value="EnsemblFungi"/>
</dbReference>
<gene>
    <name evidence="6" type="primary">NCAS0J02290</name>
    <name evidence="6" type="ordered locus">NCAS_0J02290</name>
</gene>
<feature type="compositionally biased region" description="Basic and acidic residues" evidence="5">
    <location>
        <begin position="352"/>
        <end position="366"/>
    </location>
</feature>
<dbReference type="KEGG" id="ncs:NCAS_0J02290"/>
<dbReference type="GO" id="GO:0031491">
    <property type="term" value="F:nucleosome binding"/>
    <property type="evidence" value="ECO:0007669"/>
    <property type="project" value="EnsemblFungi"/>
</dbReference>
<evidence type="ECO:0000256" key="5">
    <source>
        <dbReference type="SAM" id="MobiDB-lite"/>
    </source>
</evidence>
<dbReference type="PANTHER" id="PTHR15502">
    <property type="entry name" value="CALCINEURIN-BINDING PROTEIN CABIN 1-RELATED"/>
    <property type="match status" value="1"/>
</dbReference>
<evidence type="ECO:0000256" key="1">
    <source>
        <dbReference type="ARBA" id="ARBA00004123"/>
    </source>
</evidence>
<feature type="coiled-coil region" evidence="4">
    <location>
        <begin position="572"/>
        <end position="599"/>
    </location>
</feature>
<dbReference type="GO" id="GO:0006368">
    <property type="term" value="P:transcription elongation by RNA polymerase II"/>
    <property type="evidence" value="ECO:0007669"/>
    <property type="project" value="EnsemblFungi"/>
</dbReference>
<dbReference type="OMA" id="WETWYRL"/>
<proteinExistence type="inferred from homology"/>
<dbReference type="GeneID" id="96905904"/>
<keyword evidence="3" id="KW-0539">Nucleus</keyword>
<feature type="compositionally biased region" description="Basic and acidic residues" evidence="5">
    <location>
        <begin position="329"/>
        <end position="343"/>
    </location>
</feature>
<dbReference type="GO" id="GO:0006334">
    <property type="term" value="P:nucleosome assembly"/>
    <property type="evidence" value="ECO:0007669"/>
    <property type="project" value="EnsemblFungi"/>
</dbReference>
<dbReference type="OrthoDB" id="77564at2759"/>
<dbReference type="FunCoup" id="G0VL19">
    <property type="interactions" value="189"/>
</dbReference>
<evidence type="ECO:0000313" key="6">
    <source>
        <dbReference type="EMBL" id="CCC72208.1"/>
    </source>
</evidence>
<evidence type="ECO:0008006" key="8">
    <source>
        <dbReference type="Google" id="ProtNLM"/>
    </source>
</evidence>
<dbReference type="InterPro" id="IPR033053">
    <property type="entry name" value="Hir3/CABIN1"/>
</dbReference>
<feature type="region of interest" description="Disordered" evidence="5">
    <location>
        <begin position="297"/>
        <end position="366"/>
    </location>
</feature>
<comment type="similarity">
    <text evidence="2">Belongs to the HIR3 family.</text>
</comment>
<accession>G0VL19</accession>
<dbReference type="GO" id="GO:0005634">
    <property type="term" value="C:nucleus"/>
    <property type="evidence" value="ECO:0007669"/>
    <property type="project" value="UniProtKB-SubCell"/>
</dbReference>
<dbReference type="PANTHER" id="PTHR15502:SF7">
    <property type="entry name" value="CALCINEURIN-BINDING PROTEIN CABIN-1"/>
    <property type="match status" value="1"/>
</dbReference>
<dbReference type="GO" id="GO:0000122">
    <property type="term" value="P:negative regulation of transcription by RNA polymerase II"/>
    <property type="evidence" value="ECO:0007669"/>
    <property type="project" value="EnsemblFungi"/>
</dbReference>
<evidence type="ECO:0000313" key="7">
    <source>
        <dbReference type="Proteomes" id="UP000001640"/>
    </source>
</evidence>
<feature type="compositionally biased region" description="Polar residues" evidence="5">
    <location>
        <begin position="297"/>
        <end position="321"/>
    </location>
</feature>
<dbReference type="HOGENOM" id="CLU_001316_0_0_1"/>
<dbReference type="RefSeq" id="XP_003678545.1">
    <property type="nucleotide sequence ID" value="XM_003678497.1"/>
</dbReference>
<dbReference type="GO" id="GO:0003677">
    <property type="term" value="F:DNA binding"/>
    <property type="evidence" value="ECO:0007669"/>
    <property type="project" value="EnsemblFungi"/>
</dbReference>
<name>G0VL19_NAUCA</name>
<comment type="subcellular location">
    <subcellularLocation>
        <location evidence="1">Nucleus</location>
    </subcellularLocation>
</comment>
<sequence>MSTFHALNVSSDEEELEAEEYSRESQIEESVQIFQDALKLMKVKDFEGANAKFELLFQMDVIKPDKWGLYRSVSPTLNNLRYLAHRNRGIYYFVYLSSNYETMETDNIAYYIIQAIDHLMESIQHSEADITVTTLLYKIFDSFKSKKLEREILEYEMTKEENQMLLSGRSSSTILPQLKNVIRQYTTLLKGIKATSSLEYHVQDDMGLDALHEIDKNTKLFQVIKSIKTNDENTLKDVELETIELEEMSWEAIAVATEDLLPKTKMSTLITKGIDPYTELESSIEAVNIHVAETQTISEENESNLNDKTGTRVTPNATEQAPNEIEDDFNSKKRVLDSADTTRHQPQRSSKRFKEKDTDGKGQESMMEKHTSFVNSLGDVFRYLNIDLPGFLHTLPLSLSSMKEDVPLPYHDLFQCLKNWSSWHTEQFMRTDFTAGKSNGPETDELIELSSLLRSDPNQETKALEGQKQLPIDVLKDFINTINERKPHFHEFRYNLLHILLSRATGETERKILLYTWSPNLFESVESLNLGVERSILDYMEQTNDIEPYLVLSIIELLINRMGYLCSEISAKESQGQKSNELKHQKSKLERRIQKWTTILDAVDASEVNWTIQYRWIQYCFMQFKCEAADHKLLTFLCQLEELIKKANPNLEVTYTNYKYIPNLNLNYILKQIHRVKIIQNIMMVYSNNDSENSTSKQEQQISHIENLLLESLYPDMSRIHSKNDQEIVSFITASPFTIQLRLWEMIFNMYHKKGDVSSLTRVFFHILLLLQNNLASSDYKQSTTELRHRLLLTIITSVGDFSEKLNVLISRNNKESGSPLVTDNQLTLLNNIFCLCCSVLIFERLSEIDPLLDSFFTKAVKSSTKMKEIIINLATLLVHFLCDRIYRNMDTHQEPNSMVIFIEHLHSLFGEFQFCDASNSIFLKVSEKFLCSNKVKIELPQLKQILWCLYHFTITGDLDDEMTHSTVPCKMERESALRIGIYLLTTIPEHRTGPLLAISNSSIKLILERVIEEMGPPLEFPNYNLSRNIYQFNSYLDKPLSTQLFRDSFSNLSSFKLIKPNNELQHIIENGIFYWTSSQSLKLYLNRKKTMQARPTELDAIISMLKSEVLYGVNRFESWYLLGRCYSLIVEDDLTWTSDKITTPEKQLITGEKQRKAILCYLKSVSIYQARGHPTLKDKKIFHKTLVSLGQELLSAYFAPMNKCCFIQRGAKHGLKIGETADLLENISEDRLYISDFNIEQAILLSFRKAKTLSEELNNSCNNWSVNWSSSYYIGHVLFSLDKVTNAKVSYDYMLEACKQANSASSTKEVPLEPHYTLLQMCYDFQNCGIFDSQSILKVLKRDNLFFEQEDDFWEFPENTGDETQKSILLSKIIELLEIVLKADKKSWHHKPRFLIAKIQFDGFKEPSKALEEMNQLISINNTTKTLVNIWKPDFELPGKHFVYAFEYIMFYLKILGALNDFFSIGTVLKKLRRFGSGMIRLNDALEYGTSLFIETIEKELEIDEKLYVENQLSTWTTDQFTIASDAILKDFSAENYPIKWLRALELSYQLKKASNGITFDGTTLGILFKKLLKQRDISEPNILEDRELNTGDKMVVDQPPTSQVPPILKNNLKKRVSKKEVFDKVKLLVELIGKSNV</sequence>
<reference evidence="6 7" key="1">
    <citation type="journal article" date="2011" name="Proc. Natl. Acad. Sci. U.S.A.">
        <title>Evolutionary erosion of yeast sex chromosomes by mating-type switching accidents.</title>
        <authorList>
            <person name="Gordon J.L."/>
            <person name="Armisen D."/>
            <person name="Proux-Wera E."/>
            <person name="Oheigeartaigh S.S."/>
            <person name="Byrne K.P."/>
            <person name="Wolfe K.H."/>
        </authorList>
    </citation>
    <scope>NUCLEOTIDE SEQUENCE [LARGE SCALE GENOMIC DNA]</scope>
    <source>
        <strain evidence="7">ATCC 76901 / BCRC 22586 / CBS 4309 / NBRC 1992 / NRRL Y-12630</strain>
    </source>
</reference>
<protein>
    <recommendedName>
        <fullName evidence="8">Histone transcription regulator 3 homolog</fullName>
    </recommendedName>
</protein>
<dbReference type="eggNOG" id="ENOG502QQX4">
    <property type="taxonomic scope" value="Eukaryota"/>
</dbReference>
<dbReference type="EMBL" id="HE576761">
    <property type="protein sequence ID" value="CCC72208.1"/>
    <property type="molecule type" value="Genomic_DNA"/>
</dbReference>
<evidence type="ECO:0000256" key="2">
    <source>
        <dbReference type="ARBA" id="ARBA00007335"/>
    </source>
</evidence>
<keyword evidence="7" id="KW-1185">Reference proteome</keyword>
<dbReference type="Proteomes" id="UP000001640">
    <property type="component" value="Chromosome 10"/>
</dbReference>
<dbReference type="GO" id="GO:0000417">
    <property type="term" value="C:HIR complex"/>
    <property type="evidence" value="ECO:0007669"/>
    <property type="project" value="EnsemblFungi"/>
</dbReference>
<evidence type="ECO:0000256" key="4">
    <source>
        <dbReference type="SAM" id="Coils"/>
    </source>
</evidence>
<dbReference type="GO" id="GO:0000082">
    <property type="term" value="P:G1/S transition of mitotic cell cycle"/>
    <property type="evidence" value="ECO:0007669"/>
    <property type="project" value="EnsemblFungi"/>
</dbReference>
<evidence type="ECO:0000256" key="3">
    <source>
        <dbReference type="ARBA" id="ARBA00023242"/>
    </source>
</evidence>
<organism evidence="6 7">
    <name type="scientific">Naumovozyma castellii</name>
    <name type="common">Yeast</name>
    <name type="synonym">Saccharomyces castellii</name>
    <dbReference type="NCBI Taxonomy" id="27288"/>
    <lineage>
        <taxon>Eukaryota</taxon>
        <taxon>Fungi</taxon>
        <taxon>Dikarya</taxon>
        <taxon>Ascomycota</taxon>
        <taxon>Saccharomycotina</taxon>
        <taxon>Saccharomycetes</taxon>
        <taxon>Saccharomycetales</taxon>
        <taxon>Saccharomycetaceae</taxon>
        <taxon>Naumovozyma</taxon>
    </lineage>
</organism>
<dbReference type="STRING" id="1064592.G0VL19"/>